<accession>X6M290</accession>
<evidence type="ECO:0000313" key="1">
    <source>
        <dbReference type="EMBL" id="ETO07527.1"/>
    </source>
</evidence>
<dbReference type="Proteomes" id="UP000023152">
    <property type="component" value="Unassembled WGS sequence"/>
</dbReference>
<organism evidence="1 2">
    <name type="scientific">Reticulomyxa filosa</name>
    <dbReference type="NCBI Taxonomy" id="46433"/>
    <lineage>
        <taxon>Eukaryota</taxon>
        <taxon>Sar</taxon>
        <taxon>Rhizaria</taxon>
        <taxon>Retaria</taxon>
        <taxon>Foraminifera</taxon>
        <taxon>Monothalamids</taxon>
        <taxon>Reticulomyxidae</taxon>
        <taxon>Reticulomyxa</taxon>
    </lineage>
</organism>
<name>X6M290_RETFI</name>
<dbReference type="EMBL" id="ASPP01026083">
    <property type="protein sequence ID" value="ETO07527.1"/>
    <property type="molecule type" value="Genomic_DNA"/>
</dbReference>
<keyword evidence="2" id="KW-1185">Reference proteome</keyword>
<reference evidence="1 2" key="1">
    <citation type="journal article" date="2013" name="Curr. Biol.">
        <title>The Genome of the Foraminiferan Reticulomyxa filosa.</title>
        <authorList>
            <person name="Glockner G."/>
            <person name="Hulsmann N."/>
            <person name="Schleicher M."/>
            <person name="Noegel A.A."/>
            <person name="Eichinger L."/>
            <person name="Gallinger C."/>
            <person name="Pawlowski J."/>
            <person name="Sierra R."/>
            <person name="Euteneuer U."/>
            <person name="Pillet L."/>
            <person name="Moustafa A."/>
            <person name="Platzer M."/>
            <person name="Groth M."/>
            <person name="Szafranski K."/>
            <person name="Schliwa M."/>
        </authorList>
    </citation>
    <scope>NUCLEOTIDE SEQUENCE [LARGE SCALE GENOMIC DNA]</scope>
</reference>
<sequence>MGFGTSLLTIKELLNQWNNNNITRFFLITLPTNIDDDDEINELPIEVGQYRSVVHNMFFLVSRKQYTYIYHVAPRSIQVCKIHCSVDTVGNLKPIKKTDYFGRDSKKKGKHIKMIITATEELTIWRIYNPDVINVRDSASLVEINAHSFLVFVRDEKVMSPVNKDNDKPVGGMQHDEDQGQYPTELRALIRLCGDVMEEEELKRQFEENNGNVHAIIEKIVSTLMTQKVSLHSIQKRKLISIWFYI</sequence>
<evidence type="ECO:0000313" key="2">
    <source>
        <dbReference type="Proteomes" id="UP000023152"/>
    </source>
</evidence>
<protein>
    <submittedName>
        <fullName evidence="1">Uncharacterized protein</fullName>
    </submittedName>
</protein>
<proteinExistence type="predicted"/>
<gene>
    <name evidence="1" type="ORF">RFI_29865</name>
</gene>
<comment type="caution">
    <text evidence="1">The sequence shown here is derived from an EMBL/GenBank/DDBJ whole genome shotgun (WGS) entry which is preliminary data.</text>
</comment>
<dbReference type="AlphaFoldDB" id="X6M290"/>